<evidence type="ECO:0000313" key="2">
    <source>
        <dbReference type="Proteomes" id="UP000712281"/>
    </source>
</evidence>
<name>A0A8S9G027_BRACR</name>
<proteinExistence type="predicted"/>
<comment type="caution">
    <text evidence="1">The sequence shown here is derived from an EMBL/GenBank/DDBJ whole genome shotgun (WGS) entry which is preliminary data.</text>
</comment>
<accession>A0A8S9G027</accession>
<sequence length="456" mass="50789">MKGIKILHHHKGIEGSGIYYAIERGDLRQAGKSEIEGSGNLLGDYSPIYTREVRIIISHALFIDLLGKLVVLEIKEDIYGAFWARVWKVLIGVLIYITISPYHRWVGAISEGICRINQILSALTGLMRLRGKVDLQVCYKRKRAAEESNIQQQERARSSRREHEAPPMISLQENLASSIILADVQKVTLAPECEENGLDVVNELLGDENNDVENDVMELDEERVTGVGNDEGSGDGFQNLSDGEVEVNSDQATEGLNLAIGDVVNDLPEDKEPAVGEAEKKKVVRKGLFKSTVVAGGSTKARMFQALIANVRLLNLQPVKERELNIRRKRVPQTPIQPLPNLRSFMEVQAMVELCKQGVLSDLAPLRFYQVLQNGFTLQQLMCLIPLNQTQRSYKCLEMVAFAGYGCKDSRSCTSAFLSSATKWIYFTAANVFDPFKPNTKIIQVSGDGCFCGIWL</sequence>
<reference evidence="1" key="1">
    <citation type="submission" date="2019-12" db="EMBL/GenBank/DDBJ databases">
        <title>Genome sequencing and annotation of Brassica cretica.</title>
        <authorList>
            <person name="Studholme D.J."/>
            <person name="Sarris P.F."/>
        </authorList>
    </citation>
    <scope>NUCLEOTIDE SEQUENCE</scope>
    <source>
        <strain evidence="1">PFS-001/15</strain>
        <tissue evidence="1">Leaf</tissue>
    </source>
</reference>
<dbReference type="EMBL" id="QGKW02002228">
    <property type="protein sequence ID" value="KAF2538016.1"/>
    <property type="molecule type" value="Genomic_DNA"/>
</dbReference>
<organism evidence="1 2">
    <name type="scientific">Brassica cretica</name>
    <name type="common">Mustard</name>
    <dbReference type="NCBI Taxonomy" id="69181"/>
    <lineage>
        <taxon>Eukaryota</taxon>
        <taxon>Viridiplantae</taxon>
        <taxon>Streptophyta</taxon>
        <taxon>Embryophyta</taxon>
        <taxon>Tracheophyta</taxon>
        <taxon>Spermatophyta</taxon>
        <taxon>Magnoliopsida</taxon>
        <taxon>eudicotyledons</taxon>
        <taxon>Gunneridae</taxon>
        <taxon>Pentapetalae</taxon>
        <taxon>rosids</taxon>
        <taxon>malvids</taxon>
        <taxon>Brassicales</taxon>
        <taxon>Brassicaceae</taxon>
        <taxon>Brassiceae</taxon>
        <taxon>Brassica</taxon>
    </lineage>
</organism>
<evidence type="ECO:0000313" key="1">
    <source>
        <dbReference type="EMBL" id="KAF2538016.1"/>
    </source>
</evidence>
<dbReference type="AlphaFoldDB" id="A0A8S9G027"/>
<dbReference type="Proteomes" id="UP000712281">
    <property type="component" value="Unassembled WGS sequence"/>
</dbReference>
<protein>
    <submittedName>
        <fullName evidence="1">Uncharacterized protein</fullName>
    </submittedName>
</protein>
<gene>
    <name evidence="1" type="ORF">F2Q68_00019290</name>
</gene>